<evidence type="ECO:0000256" key="1">
    <source>
        <dbReference type="ARBA" id="ARBA00007812"/>
    </source>
</evidence>
<reference evidence="8 10" key="2">
    <citation type="submission" date="2015-09" db="EMBL/GenBank/DDBJ databases">
        <authorList>
            <person name="Rodrigo-Torres L."/>
            <person name="Arahal D.R."/>
        </authorList>
    </citation>
    <scope>NUCLEOTIDE SEQUENCE [LARGE SCALE GENOMIC DNA]</scope>
    <source>
        <strain evidence="8 10">CECT 5118</strain>
    </source>
</reference>
<dbReference type="InterPro" id="IPR030817">
    <property type="entry name" value="Myo_inos_IolD"/>
</dbReference>
<dbReference type="EMBL" id="CYSB01000038">
    <property type="protein sequence ID" value="CUH69160.1"/>
    <property type="molecule type" value="Genomic_DNA"/>
</dbReference>
<evidence type="ECO:0000256" key="3">
    <source>
        <dbReference type="ARBA" id="ARBA00023052"/>
    </source>
</evidence>
<dbReference type="InterPro" id="IPR011766">
    <property type="entry name" value="TPP_enzyme_TPP-bd"/>
</dbReference>
<keyword evidence="3 4" id="KW-0786">Thiamine pyrophosphate</keyword>
<dbReference type="CDD" id="cd07035">
    <property type="entry name" value="TPP_PYR_POX_like"/>
    <property type="match status" value="1"/>
</dbReference>
<dbReference type="Proteomes" id="UP000051887">
    <property type="component" value="Unassembled WGS sequence"/>
</dbReference>
<proteinExistence type="inferred from homology"/>
<dbReference type="InterPro" id="IPR000399">
    <property type="entry name" value="TPP-bd_CS"/>
</dbReference>
<dbReference type="GO" id="GO:0000287">
    <property type="term" value="F:magnesium ion binding"/>
    <property type="evidence" value="ECO:0007669"/>
    <property type="project" value="InterPro"/>
</dbReference>
<dbReference type="RefSeq" id="WP_370701684.1">
    <property type="nucleotide sequence ID" value="NZ_CYSB01000038.1"/>
</dbReference>
<evidence type="ECO:0000313" key="10">
    <source>
        <dbReference type="Proteomes" id="UP000051086"/>
    </source>
</evidence>
<keyword evidence="10" id="KW-1185">Reference proteome</keyword>
<comment type="similarity">
    <text evidence="1 4">Belongs to the TPP enzyme family.</text>
</comment>
<dbReference type="GO" id="GO:0019310">
    <property type="term" value="P:inositol catabolic process"/>
    <property type="evidence" value="ECO:0007669"/>
    <property type="project" value="InterPro"/>
</dbReference>
<dbReference type="GO" id="GO:0009097">
    <property type="term" value="P:isoleucine biosynthetic process"/>
    <property type="evidence" value="ECO:0007669"/>
    <property type="project" value="TreeGrafter"/>
</dbReference>
<dbReference type="EC" id="3.7.1.-" evidence="9"/>
<evidence type="ECO:0000313" key="9">
    <source>
        <dbReference type="EMBL" id="CUH73637.1"/>
    </source>
</evidence>
<dbReference type="InterPro" id="IPR045229">
    <property type="entry name" value="TPP_enz"/>
</dbReference>
<dbReference type="Pfam" id="PF00205">
    <property type="entry name" value="TPP_enzyme_M"/>
    <property type="match status" value="1"/>
</dbReference>
<evidence type="ECO:0000256" key="4">
    <source>
        <dbReference type="RuleBase" id="RU362132"/>
    </source>
</evidence>
<keyword evidence="2" id="KW-0808">Transferase</keyword>
<dbReference type="Pfam" id="PF02776">
    <property type="entry name" value="TPP_enzyme_N"/>
    <property type="match status" value="1"/>
</dbReference>
<evidence type="ECO:0000259" key="5">
    <source>
        <dbReference type="Pfam" id="PF00205"/>
    </source>
</evidence>
<feature type="domain" description="Thiamine pyrophosphate enzyme central" evidence="5">
    <location>
        <begin position="222"/>
        <end position="354"/>
    </location>
</feature>
<dbReference type="NCBIfam" id="TIGR04377">
    <property type="entry name" value="myo_inos_iolD"/>
    <property type="match status" value="1"/>
</dbReference>
<dbReference type="PROSITE" id="PS00187">
    <property type="entry name" value="TPP_ENZYMES"/>
    <property type="match status" value="1"/>
</dbReference>
<evidence type="ECO:0000313" key="8">
    <source>
        <dbReference type="EMBL" id="CUH69160.1"/>
    </source>
</evidence>
<dbReference type="GO" id="GO:0003984">
    <property type="term" value="F:acetolactate synthase activity"/>
    <property type="evidence" value="ECO:0007669"/>
    <property type="project" value="TreeGrafter"/>
</dbReference>
<dbReference type="InterPro" id="IPR029035">
    <property type="entry name" value="DHS-like_NAD/FAD-binding_dom"/>
</dbReference>
<dbReference type="GO" id="GO:0005948">
    <property type="term" value="C:acetolactate synthase complex"/>
    <property type="evidence" value="ECO:0007669"/>
    <property type="project" value="TreeGrafter"/>
</dbReference>
<dbReference type="Pfam" id="PF02775">
    <property type="entry name" value="TPP_enzyme_C"/>
    <property type="match status" value="1"/>
</dbReference>
<reference evidence="9 11" key="1">
    <citation type="submission" date="2015-09" db="EMBL/GenBank/DDBJ databases">
        <authorList>
            <consortium name="Swine Surveillance"/>
        </authorList>
    </citation>
    <scope>NUCLEOTIDE SEQUENCE [LARGE SCALE GENOMIC DNA]</scope>
    <source>
        <strain evidence="9 11">5120</strain>
    </source>
</reference>
<dbReference type="GO" id="GO:0030976">
    <property type="term" value="F:thiamine pyrophosphate binding"/>
    <property type="evidence" value="ECO:0007669"/>
    <property type="project" value="InterPro"/>
</dbReference>
<dbReference type="GO" id="GO:0009099">
    <property type="term" value="P:L-valine biosynthetic process"/>
    <property type="evidence" value="ECO:0007669"/>
    <property type="project" value="TreeGrafter"/>
</dbReference>
<dbReference type="SUPFAM" id="SSF52467">
    <property type="entry name" value="DHS-like NAD/FAD-binding domain"/>
    <property type="match status" value="1"/>
</dbReference>
<feature type="domain" description="Thiamine pyrophosphate enzyme TPP-binding" evidence="6">
    <location>
        <begin position="433"/>
        <end position="574"/>
    </location>
</feature>
<dbReference type="InterPro" id="IPR012000">
    <property type="entry name" value="Thiamin_PyroP_enz_cen_dom"/>
</dbReference>
<protein>
    <submittedName>
        <fullName evidence="9">3D-(3,5/4)-trihydroxycyclohexane-1,2-dione hydrolase</fullName>
        <ecNumber evidence="9">3.7.1.-</ecNumber>
    </submittedName>
</protein>
<evidence type="ECO:0000259" key="6">
    <source>
        <dbReference type="Pfam" id="PF02775"/>
    </source>
</evidence>
<dbReference type="GO" id="GO:0016823">
    <property type="term" value="F:hydrolase activity, acting on acid carbon-carbon bonds, in ketonic substances"/>
    <property type="evidence" value="ECO:0007669"/>
    <property type="project" value="InterPro"/>
</dbReference>
<dbReference type="InterPro" id="IPR029061">
    <property type="entry name" value="THDP-binding"/>
</dbReference>
<keyword evidence="9" id="KW-0378">Hydrolase</keyword>
<organism evidence="9 11">
    <name type="scientific">Thalassovita autumnalis</name>
    <dbReference type="NCBI Taxonomy" id="2072972"/>
    <lineage>
        <taxon>Bacteria</taxon>
        <taxon>Pseudomonadati</taxon>
        <taxon>Pseudomonadota</taxon>
        <taxon>Alphaproteobacteria</taxon>
        <taxon>Rhodobacterales</taxon>
        <taxon>Roseobacteraceae</taxon>
        <taxon>Thalassovita</taxon>
    </lineage>
</organism>
<evidence type="ECO:0000256" key="2">
    <source>
        <dbReference type="ARBA" id="ARBA00022679"/>
    </source>
</evidence>
<accession>A0A0P1FNA4</accession>
<dbReference type="Proteomes" id="UP000051086">
    <property type="component" value="Unassembled WGS sequence"/>
</dbReference>
<dbReference type="InterPro" id="IPR012001">
    <property type="entry name" value="Thiamin_PyroP_enz_TPP-bd_dom"/>
</dbReference>
<dbReference type="AlphaFoldDB" id="A0A0P1FNA4"/>
<sequence>MSDKTVQLTTAQAIIRWLENQYIVIDGQEMRLCGGGFGIFGHGNVTCLGEALHEVQEELPLYRGQNEQSMGFAAAAYAKQWLRQRFMFCTASAGPGTANLVTSAALAHANRLPMLMLCGDTFITRLPDPVLQQLEHFGDPTYGVNDAFKPVVRYWDRITHPAQIIQSLPNAIATMLDPADCGPAFLGLPQDVQGWTYDYPEVFFEKKVHRIRRQSTDVAELADAAALLKSAKRPMIIAGGGVQYSGAVAELTAFAEAHQIPVVETIAGRANLLDTHVLNIGPIGVTGSDSANTIAEEADVIVAVGTRLQDFTTGSWTAFAKSARFISVNAARHDAGKHRSLPVVGDAKLALPALNAACAGYVAPQEWVDHAKAQRAKWVDYVADNVSYGDNRPNSYAQAIGVVNALCDSRDRVVAAAGGLPAEVTANWRTLDQGTVDVEFGFSCMGYEIAGGWGARIAQAQREPDKDTIVFTGDGSYLLMNSDIYSSVLSQKKMIVLVLDNGGFAVINKLQNNTGNESFNNLLADCPTVPQPFAVDFAAHAASMGATSEKVANPAELGEAFKRAKASDKTYVIVMDVDPYEGWTTEGHAWWEVGTPHVTKSDRVREAHVDWESSRSRQRKGV</sequence>
<evidence type="ECO:0000313" key="11">
    <source>
        <dbReference type="Proteomes" id="UP000051887"/>
    </source>
</evidence>
<dbReference type="PANTHER" id="PTHR18968">
    <property type="entry name" value="THIAMINE PYROPHOSPHATE ENZYMES"/>
    <property type="match status" value="1"/>
</dbReference>
<dbReference type="PANTHER" id="PTHR18968:SF9">
    <property type="entry name" value="3D-(3,5_4)-TRIHYDROXYCYCLOHEXANE-1,2-DIONE HYDROLASE"/>
    <property type="match status" value="1"/>
</dbReference>
<dbReference type="Gene3D" id="3.40.50.1220">
    <property type="entry name" value="TPP-binding domain"/>
    <property type="match status" value="1"/>
</dbReference>
<gene>
    <name evidence="9" type="primary">iolD</name>
    <name evidence="8" type="ORF">TL5118_03119</name>
    <name evidence="9" type="ORF">TL5120_03449</name>
</gene>
<dbReference type="GO" id="GO:0050660">
    <property type="term" value="F:flavin adenine dinucleotide binding"/>
    <property type="evidence" value="ECO:0007669"/>
    <property type="project" value="TreeGrafter"/>
</dbReference>
<dbReference type="SUPFAM" id="SSF52518">
    <property type="entry name" value="Thiamin diphosphate-binding fold (THDP-binding)"/>
    <property type="match status" value="2"/>
</dbReference>
<dbReference type="EMBL" id="CYSC01000041">
    <property type="protein sequence ID" value="CUH73637.1"/>
    <property type="molecule type" value="Genomic_DNA"/>
</dbReference>
<dbReference type="Gene3D" id="3.40.50.970">
    <property type="match status" value="2"/>
</dbReference>
<name>A0A0P1FNA4_9RHOB</name>
<evidence type="ECO:0000259" key="7">
    <source>
        <dbReference type="Pfam" id="PF02776"/>
    </source>
</evidence>
<feature type="domain" description="Thiamine pyrophosphate enzyme N-terminal TPP-binding" evidence="7">
    <location>
        <begin position="37"/>
        <end position="132"/>
    </location>
</feature>